<organism evidence="6 7">
    <name type="scientific">Kocuria coralli</name>
    <dbReference type="NCBI Taxonomy" id="1461025"/>
    <lineage>
        <taxon>Bacteria</taxon>
        <taxon>Bacillati</taxon>
        <taxon>Actinomycetota</taxon>
        <taxon>Actinomycetes</taxon>
        <taxon>Micrococcales</taxon>
        <taxon>Micrococcaceae</taxon>
        <taxon>Kocuria</taxon>
    </lineage>
</organism>
<dbReference type="AlphaFoldDB" id="A0A5J5KXX5"/>
<feature type="domain" description="HipA N-terminal subdomain 1" evidence="5">
    <location>
        <begin position="3"/>
        <end position="104"/>
    </location>
</feature>
<proteinExistence type="inferred from homology"/>
<comment type="similarity">
    <text evidence="1">Belongs to the HipA Ser/Thr kinase family.</text>
</comment>
<evidence type="ECO:0000313" key="6">
    <source>
        <dbReference type="EMBL" id="KAA9393676.1"/>
    </source>
</evidence>
<dbReference type="InterPro" id="IPR012893">
    <property type="entry name" value="HipA-like_C"/>
</dbReference>
<name>A0A5J5KXX5_9MICC</name>
<evidence type="ECO:0000259" key="5">
    <source>
        <dbReference type="Pfam" id="PF13657"/>
    </source>
</evidence>
<dbReference type="PANTHER" id="PTHR37419:SF1">
    <property type="entry name" value="SERINE_THREONINE-PROTEIN KINASE TOXIN HIPA"/>
    <property type="match status" value="1"/>
</dbReference>
<keyword evidence="7" id="KW-1185">Reference proteome</keyword>
<accession>A0A5J5KXX5</accession>
<dbReference type="EMBL" id="SZWF01000015">
    <property type="protein sequence ID" value="KAA9393676.1"/>
    <property type="molecule type" value="Genomic_DNA"/>
</dbReference>
<dbReference type="GO" id="GO:0005829">
    <property type="term" value="C:cytosol"/>
    <property type="evidence" value="ECO:0007669"/>
    <property type="project" value="TreeGrafter"/>
</dbReference>
<protein>
    <submittedName>
        <fullName evidence="6">Type II toxin-antitoxin system HipA family toxin</fullName>
    </submittedName>
</protein>
<feature type="domain" description="HipA-like C-terminal" evidence="4">
    <location>
        <begin position="147"/>
        <end position="370"/>
    </location>
</feature>
<dbReference type="Pfam" id="PF13657">
    <property type="entry name" value="Couple_hipA"/>
    <property type="match status" value="1"/>
</dbReference>
<evidence type="ECO:0000259" key="4">
    <source>
        <dbReference type="Pfam" id="PF07804"/>
    </source>
</evidence>
<comment type="caution">
    <text evidence="6">The sequence shown here is derived from an EMBL/GenBank/DDBJ whole genome shotgun (WGS) entry which is preliminary data.</text>
</comment>
<sequence>MRLAVELYDRFIGTIEGGARDYDFVPAEEGIEHFGTNSPVLSVAIPLTPAQRRHHAARRRNWFSELLPEGDQYDYMLAQSRLRKGDTPAFLARYGRDVAGALQIWDLEDPTEPRTPELKPVTDSQVRRLLEDPIGSPLGNDAATGKSSLGGVQPKVVLVETGQGWAQALGGHPTTHILKPQLGGMGGSVIFDEEFGSRVARRIRLAEFGTSIQEFDGLPALVIERYDRRDGVRVHQEDFNQALGAEGNEKYQELGGVVSLGRVAETLRRHTPEPDLHRLARMTVLAVAVGNLDMHTKNLGLLHSPDGEVRLAPAYDVVPQAHLSKDGRLALSVNRKYRHLEITREDLEAEFSAWRLRRGRAVIDETLEELADVIRDETPLQGAFPQLHERISGFIDHLRSGRSVGGQ</sequence>
<dbReference type="RefSeq" id="WP_158034319.1">
    <property type="nucleotide sequence ID" value="NZ_ML708621.1"/>
</dbReference>
<evidence type="ECO:0000313" key="7">
    <source>
        <dbReference type="Proteomes" id="UP000325957"/>
    </source>
</evidence>
<evidence type="ECO:0000256" key="1">
    <source>
        <dbReference type="ARBA" id="ARBA00010164"/>
    </source>
</evidence>
<dbReference type="InterPro" id="IPR017508">
    <property type="entry name" value="HipA_N1"/>
</dbReference>
<gene>
    <name evidence="6" type="ORF">FCK90_10845</name>
</gene>
<dbReference type="Pfam" id="PF07804">
    <property type="entry name" value="HipA_C"/>
    <property type="match status" value="1"/>
</dbReference>
<keyword evidence="2" id="KW-0808">Transferase</keyword>
<evidence type="ECO:0000256" key="3">
    <source>
        <dbReference type="ARBA" id="ARBA00022777"/>
    </source>
</evidence>
<dbReference type="Proteomes" id="UP000325957">
    <property type="component" value="Unassembled WGS sequence"/>
</dbReference>
<dbReference type="GO" id="GO:0004674">
    <property type="term" value="F:protein serine/threonine kinase activity"/>
    <property type="evidence" value="ECO:0007669"/>
    <property type="project" value="TreeGrafter"/>
</dbReference>
<evidence type="ECO:0000256" key="2">
    <source>
        <dbReference type="ARBA" id="ARBA00022679"/>
    </source>
</evidence>
<dbReference type="NCBIfam" id="TIGR03071">
    <property type="entry name" value="couple_hipA"/>
    <property type="match status" value="1"/>
</dbReference>
<dbReference type="InterPro" id="IPR052028">
    <property type="entry name" value="HipA_Ser/Thr_kinase"/>
</dbReference>
<reference evidence="6 7" key="1">
    <citation type="submission" date="2019-05" db="EMBL/GenBank/DDBJ databases">
        <title>Kocuria coralli sp. nov., a novel actinobacterium isolated from coral reef seawater.</title>
        <authorList>
            <person name="Li J."/>
        </authorList>
    </citation>
    <scope>NUCLEOTIDE SEQUENCE [LARGE SCALE GENOMIC DNA]</scope>
    <source>
        <strain evidence="6 7">SCSIO 13007</strain>
    </source>
</reference>
<dbReference type="PANTHER" id="PTHR37419">
    <property type="entry name" value="SERINE/THREONINE-PROTEIN KINASE TOXIN HIPA"/>
    <property type="match status" value="1"/>
</dbReference>
<dbReference type="Gene3D" id="1.10.1070.20">
    <property type="match status" value="1"/>
</dbReference>
<dbReference type="OrthoDB" id="3182374at2"/>
<keyword evidence="3" id="KW-0418">Kinase</keyword>